<organism evidence="7 8">
    <name type="scientific">Candidatus Phosphoribacter hodrii</name>
    <dbReference type="NCBI Taxonomy" id="2953743"/>
    <lineage>
        <taxon>Bacteria</taxon>
        <taxon>Bacillati</taxon>
        <taxon>Actinomycetota</taxon>
        <taxon>Actinomycetes</taxon>
        <taxon>Micrococcales</taxon>
        <taxon>Dermatophilaceae</taxon>
        <taxon>Candidatus Phosphoribacter</taxon>
    </lineage>
</organism>
<evidence type="ECO:0000256" key="2">
    <source>
        <dbReference type="ARBA" id="ARBA00022692"/>
    </source>
</evidence>
<accession>A0A934X7N7</accession>
<proteinExistence type="predicted"/>
<evidence type="ECO:0000256" key="3">
    <source>
        <dbReference type="ARBA" id="ARBA00022989"/>
    </source>
</evidence>
<feature type="transmembrane region" description="Helical" evidence="5">
    <location>
        <begin position="331"/>
        <end position="350"/>
    </location>
</feature>
<feature type="transmembrane region" description="Helical" evidence="5">
    <location>
        <begin position="20"/>
        <end position="44"/>
    </location>
</feature>
<dbReference type="Gene3D" id="1.20.1250.20">
    <property type="entry name" value="MFS general substrate transporter like domains"/>
    <property type="match status" value="1"/>
</dbReference>
<dbReference type="EMBL" id="JADIXZ010000006">
    <property type="protein sequence ID" value="MBK6301904.1"/>
    <property type="molecule type" value="Genomic_DNA"/>
</dbReference>
<gene>
    <name evidence="7" type="ORF">IPF40_12995</name>
</gene>
<feature type="transmembrane region" description="Helical" evidence="5">
    <location>
        <begin position="356"/>
        <end position="379"/>
    </location>
</feature>
<dbReference type="SUPFAM" id="SSF103473">
    <property type="entry name" value="MFS general substrate transporter"/>
    <property type="match status" value="1"/>
</dbReference>
<evidence type="ECO:0000256" key="5">
    <source>
        <dbReference type="SAM" id="Phobius"/>
    </source>
</evidence>
<evidence type="ECO:0000256" key="4">
    <source>
        <dbReference type="ARBA" id="ARBA00023136"/>
    </source>
</evidence>
<feature type="transmembrane region" description="Helical" evidence="5">
    <location>
        <begin position="178"/>
        <end position="196"/>
    </location>
</feature>
<evidence type="ECO:0000259" key="6">
    <source>
        <dbReference type="PROSITE" id="PS50850"/>
    </source>
</evidence>
<reference evidence="7 8" key="1">
    <citation type="submission" date="2020-10" db="EMBL/GenBank/DDBJ databases">
        <title>Connecting structure to function with the recovery of over 1000 high-quality activated sludge metagenome-assembled genomes encoding full-length rRNA genes using long-read sequencing.</title>
        <authorList>
            <person name="Singleton C.M."/>
            <person name="Petriglieri F."/>
            <person name="Kristensen J.M."/>
            <person name="Kirkegaard R.H."/>
            <person name="Michaelsen T.Y."/>
            <person name="Andersen M.H."/>
            <person name="Karst S.M."/>
            <person name="Dueholm M.S."/>
            <person name="Nielsen P.H."/>
            <person name="Albertsen M."/>
        </authorList>
    </citation>
    <scope>NUCLEOTIDE SEQUENCE [LARGE SCALE GENOMIC DNA]</scope>
    <source>
        <strain evidence="7">AalE_18-Q3-R2-46_BAT3C.188</strain>
    </source>
</reference>
<dbReference type="PROSITE" id="PS00217">
    <property type="entry name" value="SUGAR_TRANSPORT_2"/>
    <property type="match status" value="1"/>
</dbReference>
<evidence type="ECO:0000313" key="8">
    <source>
        <dbReference type="Proteomes" id="UP000718281"/>
    </source>
</evidence>
<evidence type="ECO:0000313" key="7">
    <source>
        <dbReference type="EMBL" id="MBK6301904.1"/>
    </source>
</evidence>
<dbReference type="AlphaFoldDB" id="A0A934X7N7"/>
<keyword evidence="4 5" id="KW-0472">Membrane</keyword>
<dbReference type="PANTHER" id="PTHR23508:SF10">
    <property type="entry name" value="CARBOXYLIC ACID TRANSPORTER PROTEIN HOMOLOG"/>
    <property type="match status" value="1"/>
</dbReference>
<dbReference type="InterPro" id="IPR011701">
    <property type="entry name" value="MFS"/>
</dbReference>
<feature type="transmembrane region" description="Helical" evidence="5">
    <location>
        <begin position="305"/>
        <end position="324"/>
    </location>
</feature>
<feature type="transmembrane region" description="Helical" evidence="5">
    <location>
        <begin position="111"/>
        <end position="134"/>
    </location>
</feature>
<name>A0A934X7N7_9MICO</name>
<comment type="subcellular location">
    <subcellularLocation>
        <location evidence="1">Cell membrane</location>
        <topology evidence="1">Multi-pass membrane protein</topology>
    </subcellularLocation>
</comment>
<comment type="caution">
    <text evidence="7">The sequence shown here is derived from an EMBL/GenBank/DDBJ whole genome shotgun (WGS) entry which is preliminary data.</text>
</comment>
<dbReference type="InterPro" id="IPR036259">
    <property type="entry name" value="MFS_trans_sf"/>
</dbReference>
<protein>
    <submittedName>
        <fullName evidence="7">MFS transporter</fullName>
    </submittedName>
</protein>
<dbReference type="GO" id="GO:0005886">
    <property type="term" value="C:plasma membrane"/>
    <property type="evidence" value="ECO:0007669"/>
    <property type="project" value="UniProtKB-SubCell"/>
</dbReference>
<evidence type="ECO:0000256" key="1">
    <source>
        <dbReference type="ARBA" id="ARBA00004651"/>
    </source>
</evidence>
<keyword evidence="2 5" id="KW-0812">Transmembrane</keyword>
<keyword evidence="3 5" id="KW-1133">Transmembrane helix</keyword>
<sequence length="461" mass="48524">MNLRESIASQPMRAFQKRIIGICIALAFVDGFEVLVAAFTSTAVAKAFALPNAADIGYFLSAGTFGMGLGAILISPLADRIGRRKHILMCLALICVGMAASALAPTSSFPFLLAARFFAGLWIGALIPSLNILVSEYSSDAKRGTAMGVYGVGLPAGAATGGFITTFLLNAWGWSAPFWFGFALTAILLVLAYLWLPESILYLVEKRPAGALEDYNKIGAKLGYPNESALPAARVSVGKPQNVVQMIFGGKMLQRTLLLWLGYACLMAAFYFANTWTPRLLITYLTNPANGGMDAKAAQAIGNNAGVLVAVGGVVGALLFALLARRVHPRVLTAYTLLWGLAAYVIYANVFQTTSAAFMAAVGVGIAANGGVAAFYAISPSIYPTAARGTGVGWMVGFGRIVSILAPIVSGYLIDGGMKSQSLYQIYGVILAIGAGLVFLLHRSMKSDSTSMTEDVPVSVH</sequence>
<feature type="transmembrane region" description="Helical" evidence="5">
    <location>
        <begin position="424"/>
        <end position="442"/>
    </location>
</feature>
<feature type="transmembrane region" description="Helical" evidence="5">
    <location>
        <begin position="146"/>
        <end position="172"/>
    </location>
</feature>
<dbReference type="InterPro" id="IPR020846">
    <property type="entry name" value="MFS_dom"/>
</dbReference>
<dbReference type="Pfam" id="PF07690">
    <property type="entry name" value="MFS_1"/>
    <property type="match status" value="2"/>
</dbReference>
<dbReference type="PROSITE" id="PS50850">
    <property type="entry name" value="MFS"/>
    <property type="match status" value="1"/>
</dbReference>
<dbReference type="InterPro" id="IPR005829">
    <property type="entry name" value="Sugar_transporter_CS"/>
</dbReference>
<feature type="transmembrane region" description="Helical" evidence="5">
    <location>
        <begin position="56"/>
        <end position="74"/>
    </location>
</feature>
<feature type="transmembrane region" description="Helical" evidence="5">
    <location>
        <begin position="391"/>
        <end position="412"/>
    </location>
</feature>
<feature type="domain" description="Major facilitator superfamily (MFS) profile" evidence="6">
    <location>
        <begin position="19"/>
        <end position="446"/>
    </location>
</feature>
<feature type="transmembrane region" description="Helical" evidence="5">
    <location>
        <begin position="256"/>
        <end position="273"/>
    </location>
</feature>
<dbReference type="GO" id="GO:0046943">
    <property type="term" value="F:carboxylic acid transmembrane transporter activity"/>
    <property type="evidence" value="ECO:0007669"/>
    <property type="project" value="TreeGrafter"/>
</dbReference>
<dbReference type="PANTHER" id="PTHR23508">
    <property type="entry name" value="CARBOXYLIC ACID TRANSPORTER PROTEIN HOMOLOG"/>
    <property type="match status" value="1"/>
</dbReference>
<dbReference type="Proteomes" id="UP000718281">
    <property type="component" value="Unassembled WGS sequence"/>
</dbReference>
<feature type="transmembrane region" description="Helical" evidence="5">
    <location>
        <begin position="86"/>
        <end position="105"/>
    </location>
</feature>